<dbReference type="Pfam" id="PF03883">
    <property type="entry name" value="H2O2_YaaD"/>
    <property type="match status" value="1"/>
</dbReference>
<dbReference type="PANTHER" id="PTHR30283:SF4">
    <property type="entry name" value="PEROXIDE STRESS RESISTANCE PROTEIN YAAA"/>
    <property type="match status" value="1"/>
</dbReference>
<dbReference type="EMBL" id="JABMCG010000113">
    <property type="protein sequence ID" value="NUU28888.1"/>
    <property type="molecule type" value="Genomic_DNA"/>
</dbReference>
<evidence type="ECO:0000313" key="3">
    <source>
        <dbReference type="Proteomes" id="UP000539146"/>
    </source>
</evidence>
<evidence type="ECO:0000256" key="1">
    <source>
        <dbReference type="SAM" id="MobiDB-lite"/>
    </source>
</evidence>
<dbReference type="GO" id="GO:0005829">
    <property type="term" value="C:cytosol"/>
    <property type="evidence" value="ECO:0007669"/>
    <property type="project" value="TreeGrafter"/>
</dbReference>
<name>A0A850DWR6_9MICO</name>
<dbReference type="GO" id="GO:0033194">
    <property type="term" value="P:response to hydroperoxide"/>
    <property type="evidence" value="ECO:0007669"/>
    <property type="project" value="TreeGrafter"/>
</dbReference>
<dbReference type="InterPro" id="IPR005583">
    <property type="entry name" value="YaaA"/>
</dbReference>
<dbReference type="PANTHER" id="PTHR30283">
    <property type="entry name" value="PEROXIDE STRESS RESPONSE PROTEIN YAAA"/>
    <property type="match status" value="1"/>
</dbReference>
<accession>A0A850DWR6</accession>
<dbReference type="Proteomes" id="UP000539146">
    <property type="component" value="Unassembled WGS sequence"/>
</dbReference>
<evidence type="ECO:0000313" key="2">
    <source>
        <dbReference type="EMBL" id="NUU28888.1"/>
    </source>
</evidence>
<dbReference type="AlphaFoldDB" id="A0A850DWR6"/>
<dbReference type="RefSeq" id="WP_152999367.1">
    <property type="nucleotide sequence ID" value="NZ_BAAAWP010000001.1"/>
</dbReference>
<feature type="region of interest" description="Disordered" evidence="1">
    <location>
        <begin position="1"/>
        <end position="20"/>
    </location>
</feature>
<sequence length="256" mass="27285">MTGLTVLLPPSETKREGGDTDRTLDLRALSFPELADERAAVITAARSVSSEESTARTALKLGPKSIAERLRNLELDTAATLPAIERYTGVLYDPLAADAADDATRRWWADHVVVQSAMFGPIGAGDHIPAYRLSHDSRLGPLRLARHWPEVSSRAIGSRGAGLVLDLRSEGYRALGPVPGAVAPRVVSVDAGGRRKALNHWNKTAKGRLVALLGRTGAQVASVDDLAAWARANGVTFDRTADGWDLVAESLEPASV</sequence>
<protein>
    <submittedName>
        <fullName evidence="2">Peroxide stress protein YaaA</fullName>
    </submittedName>
</protein>
<gene>
    <name evidence="2" type="primary">yaaA</name>
    <name evidence="2" type="ORF">HP467_12300</name>
</gene>
<proteinExistence type="predicted"/>
<reference evidence="2 3" key="1">
    <citation type="submission" date="2020-05" db="EMBL/GenBank/DDBJ databases">
        <title>Genome Sequencing of Type Strains.</title>
        <authorList>
            <person name="Lemaire J.F."/>
            <person name="Inderbitzin P."/>
            <person name="Gregorio O.A."/>
            <person name="Collins S.B."/>
            <person name="Wespe N."/>
            <person name="Knight-Connoni V."/>
        </authorList>
    </citation>
    <scope>NUCLEOTIDE SEQUENCE [LARGE SCALE GENOMIC DNA]</scope>
    <source>
        <strain evidence="2 3">DSM 20512</strain>
    </source>
</reference>
<comment type="caution">
    <text evidence="2">The sequence shown here is derived from an EMBL/GenBank/DDBJ whole genome shotgun (WGS) entry which is preliminary data.</text>
</comment>
<organism evidence="2 3">
    <name type="scientific">Curtobacterium citreum</name>
    <dbReference type="NCBI Taxonomy" id="2036"/>
    <lineage>
        <taxon>Bacteria</taxon>
        <taxon>Bacillati</taxon>
        <taxon>Actinomycetota</taxon>
        <taxon>Actinomycetes</taxon>
        <taxon>Micrococcales</taxon>
        <taxon>Microbacteriaceae</taxon>
        <taxon>Curtobacterium</taxon>
    </lineage>
</organism>